<dbReference type="Proteomes" id="UP000494106">
    <property type="component" value="Unassembled WGS sequence"/>
</dbReference>
<organism evidence="2 3">
    <name type="scientific">Arctia plantaginis</name>
    <name type="common">Wood tiger moth</name>
    <name type="synonym">Phalaena plantaginis</name>
    <dbReference type="NCBI Taxonomy" id="874455"/>
    <lineage>
        <taxon>Eukaryota</taxon>
        <taxon>Metazoa</taxon>
        <taxon>Ecdysozoa</taxon>
        <taxon>Arthropoda</taxon>
        <taxon>Hexapoda</taxon>
        <taxon>Insecta</taxon>
        <taxon>Pterygota</taxon>
        <taxon>Neoptera</taxon>
        <taxon>Endopterygota</taxon>
        <taxon>Lepidoptera</taxon>
        <taxon>Glossata</taxon>
        <taxon>Ditrysia</taxon>
        <taxon>Noctuoidea</taxon>
        <taxon>Erebidae</taxon>
        <taxon>Arctiinae</taxon>
        <taxon>Arctia</taxon>
    </lineage>
</organism>
<dbReference type="EMBL" id="CADEBC010000438">
    <property type="protein sequence ID" value="CAB3231282.1"/>
    <property type="molecule type" value="Genomic_DNA"/>
</dbReference>
<evidence type="ECO:0000313" key="3">
    <source>
        <dbReference type="Proteomes" id="UP000494106"/>
    </source>
</evidence>
<name>A0A8S0ZDN5_ARCPL</name>
<accession>A0A8S0ZDN5</accession>
<sequence length="116" mass="13362">MTTGKCDECQATNTCQSAIEVDITRTTPEELLAEVNEKLAIVFVMKKTLEAMSEDISFCAEKLIEEKEKTDKIIKTLENKNVYLETLNKALEERITYLEIREREECRNIWVRGGAK</sequence>
<evidence type="ECO:0000313" key="2">
    <source>
        <dbReference type="EMBL" id="CAB3231282.1"/>
    </source>
</evidence>
<dbReference type="AlphaFoldDB" id="A0A8S0ZDN5"/>
<proteinExistence type="predicted"/>
<keyword evidence="1" id="KW-0175">Coiled coil</keyword>
<comment type="caution">
    <text evidence="2">The sequence shown here is derived from an EMBL/GenBank/DDBJ whole genome shotgun (WGS) entry which is preliminary data.</text>
</comment>
<feature type="coiled-coil region" evidence="1">
    <location>
        <begin position="60"/>
        <end position="94"/>
    </location>
</feature>
<keyword evidence="3" id="KW-1185">Reference proteome</keyword>
<evidence type="ECO:0000256" key="1">
    <source>
        <dbReference type="SAM" id="Coils"/>
    </source>
</evidence>
<dbReference type="OrthoDB" id="8062159at2759"/>
<gene>
    <name evidence="2" type="ORF">APLA_LOCUS4418</name>
</gene>
<protein>
    <submittedName>
        <fullName evidence="2">Uncharacterized protein</fullName>
    </submittedName>
</protein>
<reference evidence="2 3" key="1">
    <citation type="submission" date="2020-04" db="EMBL/GenBank/DDBJ databases">
        <authorList>
            <person name="Wallbank WR R."/>
            <person name="Pardo Diaz C."/>
            <person name="Kozak K."/>
            <person name="Martin S."/>
            <person name="Jiggins C."/>
            <person name="Moest M."/>
            <person name="Warren A I."/>
            <person name="Byers J.R.P. K."/>
            <person name="Montejo-Kovacevich G."/>
            <person name="Yen C E."/>
        </authorList>
    </citation>
    <scope>NUCLEOTIDE SEQUENCE [LARGE SCALE GENOMIC DNA]</scope>
</reference>